<name>A0A1S2VD59_9BACT</name>
<dbReference type="SUPFAM" id="SSF55781">
    <property type="entry name" value="GAF domain-like"/>
    <property type="match status" value="1"/>
</dbReference>
<dbReference type="InterPro" id="IPR035965">
    <property type="entry name" value="PAS-like_dom_sf"/>
</dbReference>
<dbReference type="PROSITE" id="PS50110">
    <property type="entry name" value="RESPONSE_REGULATORY"/>
    <property type="match status" value="2"/>
</dbReference>
<evidence type="ECO:0000259" key="20">
    <source>
        <dbReference type="PROSITE" id="PS50894"/>
    </source>
</evidence>
<dbReference type="SUPFAM" id="SSF55785">
    <property type="entry name" value="PYP-like sensor domain (PAS domain)"/>
    <property type="match status" value="4"/>
</dbReference>
<feature type="domain" description="PAC" evidence="19">
    <location>
        <begin position="477"/>
        <end position="528"/>
    </location>
</feature>
<dbReference type="SMART" id="SM00091">
    <property type="entry name" value="PAS"/>
    <property type="match status" value="2"/>
</dbReference>
<feature type="modified residue" description="4-aspartylphosphate" evidence="15">
    <location>
        <position position="958"/>
    </location>
</feature>
<dbReference type="PANTHER" id="PTHR45339:SF1">
    <property type="entry name" value="HYBRID SIGNAL TRANSDUCTION HISTIDINE KINASE J"/>
    <property type="match status" value="1"/>
</dbReference>
<dbReference type="CDD" id="cd00088">
    <property type="entry name" value="HPT"/>
    <property type="match status" value="1"/>
</dbReference>
<keyword evidence="12" id="KW-0902">Two-component regulatory system</keyword>
<dbReference type="CDD" id="cd00130">
    <property type="entry name" value="PAS"/>
    <property type="match status" value="2"/>
</dbReference>
<proteinExistence type="predicted"/>
<dbReference type="SMART" id="SM00086">
    <property type="entry name" value="PAC"/>
    <property type="match status" value="4"/>
</dbReference>
<dbReference type="FunFam" id="1.10.287.130:FF:000003">
    <property type="entry name" value="Histidine kinase"/>
    <property type="match status" value="1"/>
</dbReference>
<evidence type="ECO:0000313" key="21">
    <source>
        <dbReference type="EMBL" id="OIN56643.1"/>
    </source>
</evidence>
<keyword evidence="4" id="KW-1003">Cell membrane</keyword>
<evidence type="ECO:0000256" key="12">
    <source>
        <dbReference type="ARBA" id="ARBA00023012"/>
    </source>
</evidence>
<dbReference type="CDD" id="cd16922">
    <property type="entry name" value="HATPase_EvgS-ArcB-TorS-like"/>
    <property type="match status" value="1"/>
</dbReference>
<keyword evidence="8" id="KW-0547">Nucleotide-binding</keyword>
<evidence type="ECO:0000256" key="2">
    <source>
        <dbReference type="ARBA" id="ARBA00004651"/>
    </source>
</evidence>
<evidence type="ECO:0000256" key="13">
    <source>
        <dbReference type="ARBA" id="ARBA00023136"/>
    </source>
</evidence>
<dbReference type="InterPro" id="IPR008207">
    <property type="entry name" value="Sig_transdc_His_kin_Hpt_dom"/>
</dbReference>
<evidence type="ECO:0000256" key="4">
    <source>
        <dbReference type="ARBA" id="ARBA00022475"/>
    </source>
</evidence>
<evidence type="ECO:0000256" key="14">
    <source>
        <dbReference type="PROSITE-ProRule" id="PRU00110"/>
    </source>
</evidence>
<dbReference type="GO" id="GO:0005524">
    <property type="term" value="F:ATP binding"/>
    <property type="evidence" value="ECO:0007669"/>
    <property type="project" value="UniProtKB-KW"/>
</dbReference>
<evidence type="ECO:0000256" key="8">
    <source>
        <dbReference type="ARBA" id="ARBA00022741"/>
    </source>
</evidence>
<evidence type="ECO:0000256" key="5">
    <source>
        <dbReference type="ARBA" id="ARBA00022553"/>
    </source>
</evidence>
<evidence type="ECO:0000256" key="9">
    <source>
        <dbReference type="ARBA" id="ARBA00022777"/>
    </source>
</evidence>
<feature type="modified residue" description="4-aspartylphosphate" evidence="15">
    <location>
        <position position="1119"/>
    </location>
</feature>
<evidence type="ECO:0000256" key="1">
    <source>
        <dbReference type="ARBA" id="ARBA00000085"/>
    </source>
</evidence>
<keyword evidence="10" id="KW-0067">ATP-binding</keyword>
<keyword evidence="5 15" id="KW-0597">Phosphoprotein</keyword>
<evidence type="ECO:0000256" key="15">
    <source>
        <dbReference type="PROSITE-ProRule" id="PRU00169"/>
    </source>
</evidence>
<evidence type="ECO:0000256" key="10">
    <source>
        <dbReference type="ARBA" id="ARBA00022840"/>
    </source>
</evidence>
<sequence length="1305" mass="146134">MHTNRDPQKRYYTLNSLSEKEFRQLTALAATVCQLPVAYIILLDGDRQVIRSVHGLTEALSVDECSFCRQTVALNDFLEVQDTLLDSRFQQLPVVQGAPHFRFYAGAPLANSAGIHIGCLCVLGYEPGQLTGHQQDALMQLAGLAAELIIKCSEKQELEQFRKLFAYSNDLLCVAGTDGFFKELNPAFERVLGWSNDVLLNTSFFDLVHPDDLLSTQHEINKLAQGEQTINFEHRLRSSDGTYRYLQWVVAPDPTTGLLYAIGRDITSIKQKEKALKYSEHKFRTFFENSQGFMCIHDLNGNFLEVNEAGAQSLGYTSGELTGMSLFNIVPPNLHGQISGYLAQIKQNGQASGLMHTKHRNGKTHIWYFNNIIEPDEDQPPYVIGNAIDITERHRLELRLQRTSEMLTQTNKIAKVGAWEIDLVRNQIHWSAVTREIHEVDDDYVPTYESAVAFFKGDDFERITALSYRAITEGISYDVELQIETAKGNTVWVRAFGNPEFKDGKCVRLFGAVQNINQLKQAEQLLIREKMRLSAFVEHAPAAVAMLDKEIRYLAVSKQWLEEYKVTQDIIGRSHYEIFPNITDDWKAIHQRCLAGAVEKCEEDIWQPPGWDHNQHLRWEVRPWYDYNGEIGGIMMFTQDITELCAQREELKRAKLLAENASKAKSEFLANMSHEIRTPLNGVIGFSDLLLKTDLNVTQRQYLSIVNQSANTLLGIINDILDFSKIESGKLELDESRSDIYEISSQAADIITYQVQNKGLEMLLNLQPNLPRFVYIDPVRLKQVLVNLLGNAVKFTESGEIELKITVTDFRDGQGLFRFEVRDTGIGIKPAMQAKIFDAFSQEDVSITKKYGGTGLGLTISNKLLGLMGSGLQLESHPEKGSRFFFDVWLQAENGDPVVWDTNNTLKQVLIVDDNENNRIILREMLLIRQIMVEEASNGFDALKILDTNKRFDAILMDYNMPFMNGLETIEKIQAHFNDTVDGLPIILLHSSANDETIQKGSQRLSVQHRLVKPIKMQDLYYVLSRLKKGGKETGNTPGTGLPASGVSGSAIPGYLGAGRPQAGQIGKVLVVEDNRINQLLVQSILARILPDATVLTAADGAEALILWKEQQPDIILMDVQMPVMNGIDATRRIRVLEQQTRVPIIALTASSTLEEKQKCLDAGMDDFLAKPIVEESLVKLFGEWSHHKPAEPAPPAARASFDRSVMERMAGGDPDLTAAFIQAAVEELDDVQTNRLPGLLTGSLEAIRSEGHKLYGMAITAGMRPLADLARKLEYLENHDADVVAGLVSAINGEIASVREAIAA</sequence>
<dbReference type="CDD" id="cd00082">
    <property type="entry name" value="HisKA"/>
    <property type="match status" value="1"/>
</dbReference>
<dbReference type="Pfam" id="PF01627">
    <property type="entry name" value="Hpt"/>
    <property type="match status" value="1"/>
</dbReference>
<evidence type="ECO:0000259" key="19">
    <source>
        <dbReference type="PROSITE" id="PS50113"/>
    </source>
</evidence>
<dbReference type="InterPro" id="IPR029016">
    <property type="entry name" value="GAF-like_dom_sf"/>
</dbReference>
<dbReference type="Gene3D" id="3.30.565.10">
    <property type="entry name" value="Histidine kinase-like ATPase, C-terminal domain"/>
    <property type="match status" value="1"/>
</dbReference>
<dbReference type="InterPro" id="IPR003661">
    <property type="entry name" value="HisK_dim/P_dom"/>
</dbReference>
<dbReference type="InterPro" id="IPR004358">
    <property type="entry name" value="Sig_transdc_His_kin-like_C"/>
</dbReference>
<feature type="domain" description="PAS" evidence="18">
    <location>
        <begin position="157"/>
        <end position="227"/>
    </location>
</feature>
<dbReference type="Gene3D" id="3.30.450.20">
    <property type="entry name" value="PAS domain"/>
    <property type="match status" value="4"/>
</dbReference>
<accession>A0A1S2VD59</accession>
<evidence type="ECO:0000256" key="3">
    <source>
        <dbReference type="ARBA" id="ARBA00012438"/>
    </source>
</evidence>
<gene>
    <name evidence="21" type="ORF">BLX24_23725</name>
</gene>
<dbReference type="SMART" id="SM00388">
    <property type="entry name" value="HisKA"/>
    <property type="match status" value="1"/>
</dbReference>
<dbReference type="Gene3D" id="3.30.450.40">
    <property type="match status" value="1"/>
</dbReference>
<dbReference type="SMART" id="SM00387">
    <property type="entry name" value="HATPase_c"/>
    <property type="match status" value="1"/>
</dbReference>
<dbReference type="PRINTS" id="PR00344">
    <property type="entry name" value="BCTRLSENSOR"/>
</dbReference>
<feature type="domain" description="Histidine kinase" evidence="16">
    <location>
        <begin position="671"/>
        <end position="892"/>
    </location>
</feature>
<dbReference type="InterPro" id="IPR036097">
    <property type="entry name" value="HisK_dim/P_sf"/>
</dbReference>
<evidence type="ECO:0000313" key="22">
    <source>
        <dbReference type="Proteomes" id="UP000181790"/>
    </source>
</evidence>
<dbReference type="Proteomes" id="UP000181790">
    <property type="component" value="Unassembled WGS sequence"/>
</dbReference>
<keyword evidence="22" id="KW-1185">Reference proteome</keyword>
<reference evidence="21 22" key="1">
    <citation type="submission" date="2016-10" db="EMBL/GenBank/DDBJ databases">
        <title>Arsenicibacter rosenii gen. nov., sp. nov., an efficient arsenic-methylating bacterium isolated from an arsenic-contaminated paddy soil.</title>
        <authorList>
            <person name="Huang K."/>
        </authorList>
    </citation>
    <scope>NUCLEOTIDE SEQUENCE [LARGE SCALE GENOMIC DNA]</scope>
    <source>
        <strain evidence="21 22">SM-1</strain>
    </source>
</reference>
<dbReference type="PANTHER" id="PTHR45339">
    <property type="entry name" value="HYBRID SIGNAL TRANSDUCTION HISTIDINE KINASE J"/>
    <property type="match status" value="1"/>
</dbReference>
<keyword evidence="9 21" id="KW-0418">Kinase</keyword>
<dbReference type="InterPro" id="IPR011006">
    <property type="entry name" value="CheY-like_superfamily"/>
</dbReference>
<dbReference type="InterPro" id="IPR013655">
    <property type="entry name" value="PAS_fold_3"/>
</dbReference>
<feature type="modified residue" description="Phosphohistidine" evidence="14">
    <location>
        <position position="1253"/>
    </location>
</feature>
<evidence type="ECO:0000256" key="6">
    <source>
        <dbReference type="ARBA" id="ARBA00022679"/>
    </source>
</evidence>
<keyword evidence="7" id="KW-0812">Transmembrane</keyword>
<keyword evidence="6" id="KW-0808">Transferase</keyword>
<dbReference type="SUPFAM" id="SSF52172">
    <property type="entry name" value="CheY-like"/>
    <property type="match status" value="2"/>
</dbReference>
<dbReference type="EC" id="2.7.13.3" evidence="3"/>
<dbReference type="InterPro" id="IPR013656">
    <property type="entry name" value="PAS_4"/>
</dbReference>
<dbReference type="PROSITE" id="PS50113">
    <property type="entry name" value="PAC"/>
    <property type="match status" value="1"/>
</dbReference>
<dbReference type="InterPro" id="IPR036641">
    <property type="entry name" value="HPT_dom_sf"/>
</dbReference>
<dbReference type="Pfam" id="PF08448">
    <property type="entry name" value="PAS_4"/>
    <property type="match status" value="2"/>
</dbReference>
<feature type="domain" description="Response regulatory" evidence="17">
    <location>
        <begin position="1068"/>
        <end position="1186"/>
    </location>
</feature>
<evidence type="ECO:0000256" key="7">
    <source>
        <dbReference type="ARBA" id="ARBA00022692"/>
    </source>
</evidence>
<dbReference type="RefSeq" id="WP_071505715.1">
    <property type="nucleotide sequence ID" value="NZ_MORL01000020.1"/>
</dbReference>
<dbReference type="InterPro" id="IPR001610">
    <property type="entry name" value="PAC"/>
</dbReference>
<dbReference type="Gene3D" id="1.10.287.130">
    <property type="match status" value="1"/>
</dbReference>
<dbReference type="CDD" id="cd17546">
    <property type="entry name" value="REC_hyHK_CKI1_RcsC-like"/>
    <property type="match status" value="2"/>
</dbReference>
<dbReference type="InterPro" id="IPR001789">
    <property type="entry name" value="Sig_transdc_resp-reg_receiver"/>
</dbReference>
<dbReference type="PROSITE" id="PS50109">
    <property type="entry name" value="HIS_KIN"/>
    <property type="match status" value="1"/>
</dbReference>
<dbReference type="GO" id="GO:0000155">
    <property type="term" value="F:phosphorelay sensor kinase activity"/>
    <property type="evidence" value="ECO:0007669"/>
    <property type="project" value="InterPro"/>
</dbReference>
<dbReference type="FunFam" id="3.30.565.10:FF:000010">
    <property type="entry name" value="Sensor histidine kinase RcsC"/>
    <property type="match status" value="1"/>
</dbReference>
<feature type="domain" description="HPt" evidence="20">
    <location>
        <begin position="1214"/>
        <end position="1305"/>
    </location>
</feature>
<dbReference type="InterPro" id="IPR036890">
    <property type="entry name" value="HATPase_C_sf"/>
</dbReference>
<evidence type="ECO:0000259" key="17">
    <source>
        <dbReference type="PROSITE" id="PS50110"/>
    </source>
</evidence>
<keyword evidence="13" id="KW-0472">Membrane</keyword>
<dbReference type="EMBL" id="MORL01000020">
    <property type="protein sequence ID" value="OIN56643.1"/>
    <property type="molecule type" value="Genomic_DNA"/>
</dbReference>
<dbReference type="InterPro" id="IPR003594">
    <property type="entry name" value="HATPase_dom"/>
</dbReference>
<dbReference type="Pfam" id="PF08447">
    <property type="entry name" value="PAS_3"/>
    <property type="match status" value="1"/>
</dbReference>
<evidence type="ECO:0000256" key="11">
    <source>
        <dbReference type="ARBA" id="ARBA00022989"/>
    </source>
</evidence>
<comment type="caution">
    <text evidence="21">The sequence shown here is derived from an EMBL/GenBank/DDBJ whole genome shotgun (WGS) entry which is preliminary data.</text>
</comment>
<protein>
    <recommendedName>
        <fullName evidence="3">histidine kinase</fullName>
        <ecNumber evidence="3">2.7.13.3</ecNumber>
    </recommendedName>
</protein>
<dbReference type="NCBIfam" id="TIGR00229">
    <property type="entry name" value="sensory_box"/>
    <property type="match status" value="3"/>
</dbReference>
<dbReference type="SUPFAM" id="SSF47384">
    <property type="entry name" value="Homodimeric domain of signal transducing histidine kinase"/>
    <property type="match status" value="1"/>
</dbReference>
<dbReference type="Pfam" id="PF00512">
    <property type="entry name" value="HisKA"/>
    <property type="match status" value="1"/>
</dbReference>
<evidence type="ECO:0000259" key="18">
    <source>
        <dbReference type="PROSITE" id="PS50112"/>
    </source>
</evidence>
<feature type="domain" description="Response regulatory" evidence="17">
    <location>
        <begin position="908"/>
        <end position="1028"/>
    </location>
</feature>
<dbReference type="InterPro" id="IPR000700">
    <property type="entry name" value="PAS-assoc_C"/>
</dbReference>
<organism evidence="21 22">
    <name type="scientific">Arsenicibacter rosenii</name>
    <dbReference type="NCBI Taxonomy" id="1750698"/>
    <lineage>
        <taxon>Bacteria</taxon>
        <taxon>Pseudomonadati</taxon>
        <taxon>Bacteroidota</taxon>
        <taxon>Cytophagia</taxon>
        <taxon>Cytophagales</taxon>
        <taxon>Spirosomataceae</taxon>
        <taxon>Arsenicibacter</taxon>
    </lineage>
</organism>
<comment type="subcellular location">
    <subcellularLocation>
        <location evidence="2">Cell membrane</location>
        <topology evidence="2">Multi-pass membrane protein</topology>
    </subcellularLocation>
</comment>
<dbReference type="Pfam" id="PF02518">
    <property type="entry name" value="HATPase_c"/>
    <property type="match status" value="1"/>
</dbReference>
<dbReference type="Pfam" id="PF00072">
    <property type="entry name" value="Response_reg"/>
    <property type="match status" value="2"/>
</dbReference>
<dbReference type="Gene3D" id="1.20.120.160">
    <property type="entry name" value="HPT domain"/>
    <property type="match status" value="1"/>
</dbReference>
<dbReference type="InterPro" id="IPR005467">
    <property type="entry name" value="His_kinase_dom"/>
</dbReference>
<dbReference type="SMART" id="SM00448">
    <property type="entry name" value="REC"/>
    <property type="match status" value="2"/>
</dbReference>
<keyword evidence="11" id="KW-1133">Transmembrane helix</keyword>
<evidence type="ECO:0000259" key="16">
    <source>
        <dbReference type="PROSITE" id="PS50109"/>
    </source>
</evidence>
<feature type="domain" description="PAS" evidence="18">
    <location>
        <begin position="279"/>
        <end position="349"/>
    </location>
</feature>
<dbReference type="OrthoDB" id="9811889at2"/>
<comment type="catalytic activity">
    <reaction evidence="1">
        <text>ATP + protein L-histidine = ADP + protein N-phospho-L-histidine.</text>
        <dbReference type="EC" id="2.7.13.3"/>
    </reaction>
</comment>
<dbReference type="GO" id="GO:0005886">
    <property type="term" value="C:plasma membrane"/>
    <property type="evidence" value="ECO:0007669"/>
    <property type="project" value="UniProtKB-SubCell"/>
</dbReference>
<dbReference type="SUPFAM" id="SSF55874">
    <property type="entry name" value="ATPase domain of HSP90 chaperone/DNA topoisomerase II/histidine kinase"/>
    <property type="match status" value="1"/>
</dbReference>
<dbReference type="Gene3D" id="3.40.50.2300">
    <property type="match status" value="2"/>
</dbReference>
<dbReference type="SUPFAM" id="SSF47226">
    <property type="entry name" value="Histidine-containing phosphotransfer domain, HPT domain"/>
    <property type="match status" value="1"/>
</dbReference>
<dbReference type="PROSITE" id="PS50112">
    <property type="entry name" value="PAS"/>
    <property type="match status" value="2"/>
</dbReference>
<dbReference type="PROSITE" id="PS50894">
    <property type="entry name" value="HPT"/>
    <property type="match status" value="1"/>
</dbReference>
<dbReference type="InterPro" id="IPR000014">
    <property type="entry name" value="PAS"/>
</dbReference>